<gene>
    <name evidence="1" type="ordered locus">Rfer_4420</name>
</gene>
<dbReference type="EMBL" id="CP000268">
    <property type="protein sequence ID" value="ABD72106.1"/>
    <property type="molecule type" value="Genomic_DNA"/>
</dbReference>
<dbReference type="Proteomes" id="UP000008332">
    <property type="component" value="Plasmid unnamed1"/>
</dbReference>
<keyword evidence="1" id="KW-0614">Plasmid</keyword>
<proteinExistence type="predicted"/>
<geneLocation type="plasmid" evidence="2">
    <name>pDSM15236</name>
</geneLocation>
<dbReference type="HOGENOM" id="CLU_2119197_0_0_4"/>
<protein>
    <submittedName>
        <fullName evidence="1">Uncharacterized protein</fullName>
    </submittedName>
</protein>
<sequence>MTLNKINVTDKHRHALTRVIDAVGEGRFRRSDLSTCIYLMAAVSTNIYGFCVRDTHNDGLGNMSGNRSAEWALDWARRWHAEAPQSREFIVGHIGQDRIPEFNSAKAMALAAAN</sequence>
<evidence type="ECO:0000313" key="1">
    <source>
        <dbReference type="EMBL" id="ABD72106.1"/>
    </source>
</evidence>
<keyword evidence="2" id="KW-1185">Reference proteome</keyword>
<dbReference type="KEGG" id="rfr:Rfer_4420"/>
<name>Q21Q39_ALBFT</name>
<reference evidence="2" key="1">
    <citation type="submission" date="2006-02" db="EMBL/GenBank/DDBJ databases">
        <title>Complete sequence of plasmid 1 of Rhodoferax ferrireducens DSM 15236.</title>
        <authorList>
            <person name="Copeland A."/>
            <person name="Lucas S."/>
            <person name="Lapidus A."/>
            <person name="Barry K."/>
            <person name="Detter J.C."/>
            <person name="Glavina del Rio T."/>
            <person name="Hammon N."/>
            <person name="Israni S."/>
            <person name="Pitluck S."/>
            <person name="Brettin T."/>
            <person name="Bruce D."/>
            <person name="Han C."/>
            <person name="Tapia R."/>
            <person name="Gilna P."/>
            <person name="Kiss H."/>
            <person name="Schmutz J."/>
            <person name="Larimer F."/>
            <person name="Land M."/>
            <person name="Kyrpides N."/>
            <person name="Ivanova N."/>
            <person name="Richardson P."/>
        </authorList>
    </citation>
    <scope>NUCLEOTIDE SEQUENCE [LARGE SCALE GENOMIC DNA]</scope>
    <source>
        <strain evidence="2">ATCC BAA-621 / DSM 15236 / T118</strain>
        <plasmid evidence="2">Plasmid pDSM15236</plasmid>
    </source>
</reference>
<dbReference type="AlphaFoldDB" id="Q21Q39"/>
<dbReference type="RefSeq" id="WP_011458633.1">
    <property type="nucleotide sequence ID" value="NC_007901.1"/>
</dbReference>
<organism evidence="1 2">
    <name type="scientific">Albidiferax ferrireducens (strain ATCC BAA-621 / DSM 15236 / T118)</name>
    <name type="common">Rhodoferax ferrireducens</name>
    <dbReference type="NCBI Taxonomy" id="338969"/>
    <lineage>
        <taxon>Bacteria</taxon>
        <taxon>Pseudomonadati</taxon>
        <taxon>Pseudomonadota</taxon>
        <taxon>Betaproteobacteria</taxon>
        <taxon>Burkholderiales</taxon>
        <taxon>Comamonadaceae</taxon>
        <taxon>Rhodoferax</taxon>
    </lineage>
</organism>
<accession>Q21Q39</accession>
<evidence type="ECO:0000313" key="2">
    <source>
        <dbReference type="Proteomes" id="UP000008332"/>
    </source>
</evidence>